<keyword evidence="7 8" id="KW-0333">Golgi apparatus</keyword>
<gene>
    <name evidence="9" type="ORF">CDAUBV1_LOCUS9363</name>
</gene>
<keyword evidence="6 8" id="KW-0931">ER-Golgi transport</keyword>
<evidence type="ECO:0000313" key="10">
    <source>
        <dbReference type="Proteomes" id="UP001497525"/>
    </source>
</evidence>
<comment type="similarity">
    <text evidence="3 8">Belongs to the TRAPP small subunits family. BET3 subfamily.</text>
</comment>
<dbReference type="InterPro" id="IPR016696">
    <property type="entry name" value="TRAPP-I_su5"/>
</dbReference>
<evidence type="ECO:0000256" key="1">
    <source>
        <dbReference type="ARBA" id="ARBA00004222"/>
    </source>
</evidence>
<dbReference type="InterPro" id="IPR007194">
    <property type="entry name" value="TRAPP_component"/>
</dbReference>
<dbReference type="PIRSF" id="PIRSF017479">
    <property type="entry name" value="TRAPP_I_complex_Trs31"/>
    <property type="match status" value="1"/>
</dbReference>
<comment type="function">
    <text evidence="8">May play a role in vesicular transport from endoplasmic reticulum to Golgi.</text>
</comment>
<evidence type="ECO:0000256" key="2">
    <source>
        <dbReference type="ARBA" id="ARBA00004240"/>
    </source>
</evidence>
<comment type="caution">
    <text evidence="9">The sequence shown here is derived from an EMBL/GenBank/DDBJ whole genome shotgun (WGS) entry which is preliminary data.</text>
</comment>
<reference evidence="9" key="1">
    <citation type="submission" date="2024-06" db="EMBL/GenBank/DDBJ databases">
        <authorList>
            <person name="Liu X."/>
            <person name="Lenzi L."/>
            <person name="Haldenby T S."/>
            <person name="Uol C."/>
        </authorList>
    </citation>
    <scope>NUCLEOTIDE SEQUENCE</scope>
</reference>
<dbReference type="AlphaFoldDB" id="A0AAV2TG96"/>
<organism evidence="9 10">
    <name type="scientific">Calicophoron daubneyi</name>
    <name type="common">Rumen fluke</name>
    <name type="synonym">Paramphistomum daubneyi</name>
    <dbReference type="NCBI Taxonomy" id="300641"/>
    <lineage>
        <taxon>Eukaryota</taxon>
        <taxon>Metazoa</taxon>
        <taxon>Spiralia</taxon>
        <taxon>Lophotrochozoa</taxon>
        <taxon>Platyhelminthes</taxon>
        <taxon>Trematoda</taxon>
        <taxon>Digenea</taxon>
        <taxon>Plagiorchiida</taxon>
        <taxon>Pronocephalata</taxon>
        <taxon>Paramphistomoidea</taxon>
        <taxon>Paramphistomidae</taxon>
        <taxon>Calicophoron</taxon>
    </lineage>
</organism>
<name>A0AAV2TG96_CALDB</name>
<dbReference type="InterPro" id="IPR024096">
    <property type="entry name" value="NO_sig/Golgi_transp_ligand-bd"/>
</dbReference>
<dbReference type="GO" id="GO:1990072">
    <property type="term" value="C:TRAPPIII protein complex"/>
    <property type="evidence" value="ECO:0007669"/>
    <property type="project" value="TreeGrafter"/>
</dbReference>
<dbReference type="GO" id="GO:0005783">
    <property type="term" value="C:endoplasmic reticulum"/>
    <property type="evidence" value="ECO:0007669"/>
    <property type="project" value="UniProtKB-SubCell"/>
</dbReference>
<comment type="subcellular location">
    <subcellularLocation>
        <location evidence="2">Endoplasmic reticulum</location>
    </subcellularLocation>
    <subcellularLocation>
        <location evidence="1 8">Golgi apparatus</location>
        <location evidence="1 8">cis-Golgi network</location>
    </subcellularLocation>
</comment>
<evidence type="ECO:0000256" key="4">
    <source>
        <dbReference type="ARBA" id="ARBA00022448"/>
    </source>
</evidence>
<proteinExistence type="inferred from homology"/>
<dbReference type="GO" id="GO:1990070">
    <property type="term" value="C:TRAPPI protein complex"/>
    <property type="evidence" value="ECO:0007669"/>
    <property type="project" value="TreeGrafter"/>
</dbReference>
<accession>A0AAV2TG96</accession>
<dbReference type="SUPFAM" id="SSF111126">
    <property type="entry name" value="Ligand-binding domain in the NO signalling and Golgi transport"/>
    <property type="match status" value="1"/>
</dbReference>
<evidence type="ECO:0000256" key="8">
    <source>
        <dbReference type="PIRNR" id="PIRNR017479"/>
    </source>
</evidence>
<dbReference type="GO" id="GO:1990071">
    <property type="term" value="C:TRAPPII protein complex"/>
    <property type="evidence" value="ECO:0007669"/>
    <property type="project" value="TreeGrafter"/>
</dbReference>
<evidence type="ECO:0000256" key="7">
    <source>
        <dbReference type="ARBA" id="ARBA00023034"/>
    </source>
</evidence>
<dbReference type="EMBL" id="CAXLJL010000245">
    <property type="protein sequence ID" value="CAL5135184.1"/>
    <property type="molecule type" value="Genomic_DNA"/>
</dbReference>
<evidence type="ECO:0000256" key="5">
    <source>
        <dbReference type="ARBA" id="ARBA00022824"/>
    </source>
</evidence>
<comment type="subunit">
    <text evidence="8">Part of the multisubunit TRAPP (transport protein particle) complex.</text>
</comment>
<evidence type="ECO:0000256" key="3">
    <source>
        <dbReference type="ARBA" id="ARBA00006218"/>
    </source>
</evidence>
<keyword evidence="4 8" id="KW-0813">Transport</keyword>
<dbReference type="CDD" id="cd14943">
    <property type="entry name" value="TRAPPC5_Trs31"/>
    <property type="match status" value="1"/>
</dbReference>
<evidence type="ECO:0000256" key="6">
    <source>
        <dbReference type="ARBA" id="ARBA00022892"/>
    </source>
</evidence>
<dbReference type="PANTHER" id="PTHR20902:SF0">
    <property type="entry name" value="TRAFFICKING PROTEIN PARTICLE COMPLEX SUBUNIT 5"/>
    <property type="match status" value="1"/>
</dbReference>
<dbReference type="Gene3D" id="3.30.1380.20">
    <property type="entry name" value="Trafficking protein particle complex subunit 3"/>
    <property type="match status" value="1"/>
</dbReference>
<evidence type="ECO:0000313" key="9">
    <source>
        <dbReference type="EMBL" id="CAL5135184.1"/>
    </source>
</evidence>
<keyword evidence="5 8" id="KW-0256">Endoplasmic reticulum</keyword>
<protein>
    <recommendedName>
        <fullName evidence="8">Trafficking protein particle complex subunit 5</fullName>
    </recommendedName>
</protein>
<dbReference type="Proteomes" id="UP001497525">
    <property type="component" value="Unassembled WGS sequence"/>
</dbReference>
<dbReference type="GO" id="GO:0006888">
    <property type="term" value="P:endoplasmic reticulum to Golgi vesicle-mediated transport"/>
    <property type="evidence" value="ECO:0007669"/>
    <property type="project" value="TreeGrafter"/>
</dbReference>
<sequence>MVSPYSKIAAANLEKNLSKLRGEVNIAPFAYLFVELVNYSMRNVPSMDIVQKRLAEFGRSVGERMVDVVYSREKPQKRDIRLYYALTFLKTTFWKSLFGKEADELERDSVDENTFYMIEYEPVVNRFTRFVYDEKEGKRAGGAVPLNTAAFNCGIVEAFLTDTGYPCTVTVTWYKGTAYVIKFEESVAAREKQLEGK</sequence>
<dbReference type="PANTHER" id="PTHR20902">
    <property type="entry name" value="41-2 PROTEIN ANTIGEN-RELATED"/>
    <property type="match status" value="1"/>
</dbReference>
<dbReference type="Pfam" id="PF04051">
    <property type="entry name" value="TRAPP"/>
    <property type="match status" value="1"/>
</dbReference>